<dbReference type="Proteomes" id="UP000465601">
    <property type="component" value="Unassembled WGS sequence"/>
</dbReference>
<dbReference type="EMBL" id="WBZB01000004">
    <property type="protein sequence ID" value="KAB3533161.1"/>
    <property type="molecule type" value="Genomic_DNA"/>
</dbReference>
<dbReference type="GO" id="GO:0030170">
    <property type="term" value="F:pyridoxal phosphate binding"/>
    <property type="evidence" value="ECO:0007669"/>
    <property type="project" value="UniProtKB-UniRule"/>
</dbReference>
<evidence type="ECO:0000256" key="2">
    <source>
        <dbReference type="HAMAP-Rule" id="MF_02087"/>
    </source>
</evidence>
<dbReference type="CDD" id="cd00635">
    <property type="entry name" value="PLPDE_III_YBL036c_like"/>
    <property type="match status" value="1"/>
</dbReference>
<comment type="cofactor">
    <cofactor evidence="3">
        <name>pyridoxal 5'-phosphate</name>
        <dbReference type="ChEBI" id="CHEBI:597326"/>
    </cofactor>
</comment>
<dbReference type="PIRSF" id="PIRSF004848">
    <property type="entry name" value="YBL036c_PLPDEIII"/>
    <property type="match status" value="1"/>
</dbReference>
<evidence type="ECO:0000256" key="1">
    <source>
        <dbReference type="ARBA" id="ARBA00022898"/>
    </source>
</evidence>
<gene>
    <name evidence="6" type="ORF">F8153_01010</name>
</gene>
<accession>A0A833HRG9</accession>
<feature type="domain" description="Alanine racemase N-terminal" evidence="5">
    <location>
        <begin position="23"/>
        <end position="227"/>
    </location>
</feature>
<feature type="modified residue" description="N6-(pyridoxal phosphate)lysine" evidence="2 3">
    <location>
        <position position="37"/>
    </location>
</feature>
<reference evidence="6 7" key="1">
    <citation type="submission" date="2019-10" db="EMBL/GenBank/DDBJ databases">
        <title>Alkaliphilus serpentinus sp. nov. and Alkaliphilus pronyensis sp. nov., two novel anaerobic alkaliphilic species isolated from the serpentinized-hosted hydrothermal field of the Prony Bay (New Caledonia).</title>
        <authorList>
            <person name="Postec A."/>
        </authorList>
    </citation>
    <scope>NUCLEOTIDE SEQUENCE [LARGE SCALE GENOMIC DNA]</scope>
    <source>
        <strain evidence="6 7">LacT</strain>
    </source>
</reference>
<keyword evidence="7" id="KW-1185">Reference proteome</keyword>
<evidence type="ECO:0000313" key="7">
    <source>
        <dbReference type="Proteomes" id="UP000465601"/>
    </source>
</evidence>
<protein>
    <recommendedName>
        <fullName evidence="2">Pyridoxal phosphate homeostasis protein</fullName>
        <shortName evidence="2">PLP homeostasis protein</shortName>
    </recommendedName>
</protein>
<keyword evidence="1 2" id="KW-0663">Pyridoxal phosphate</keyword>
<comment type="function">
    <text evidence="2">Pyridoxal 5'-phosphate (PLP)-binding protein, which is involved in PLP homeostasis.</text>
</comment>
<organism evidence="6 7">
    <name type="scientific">Alkaliphilus serpentinus</name>
    <dbReference type="NCBI Taxonomy" id="1482731"/>
    <lineage>
        <taxon>Bacteria</taxon>
        <taxon>Bacillati</taxon>
        <taxon>Bacillota</taxon>
        <taxon>Clostridia</taxon>
        <taxon>Peptostreptococcales</taxon>
        <taxon>Natronincolaceae</taxon>
        <taxon>Alkaliphilus</taxon>
    </lineage>
</organism>
<evidence type="ECO:0000259" key="5">
    <source>
        <dbReference type="Pfam" id="PF01168"/>
    </source>
</evidence>
<dbReference type="PROSITE" id="PS01211">
    <property type="entry name" value="UPF0001"/>
    <property type="match status" value="1"/>
</dbReference>
<dbReference type="InterPro" id="IPR001608">
    <property type="entry name" value="Ala_racemase_N"/>
</dbReference>
<dbReference type="AlphaFoldDB" id="A0A833HRG9"/>
<dbReference type="HAMAP" id="MF_02087">
    <property type="entry name" value="PLP_homeostasis"/>
    <property type="match status" value="1"/>
</dbReference>
<sequence>MLLNIERNLEVVNQLIQQAADNAERNIEDITLIAVTKTVTVKEVKEAISQGITDIGENRVQELLKKYEELGDAVRWHMIGHLQKNKVKYIVDKVDFIHSVDSLSLAEEIEKRAAKINRPINCLVEVNISGEDSKHGLEPTEVKSFIKKLDEFKYLRVMGLMTMAPYVEDPEATRKYFKGLRNLSEEIKKIPLNQVSMSYLSMGMSNDFQVAIEEGANMVRIGSAIFTTEA</sequence>
<evidence type="ECO:0000256" key="3">
    <source>
        <dbReference type="PIRSR" id="PIRSR004848-1"/>
    </source>
</evidence>
<proteinExistence type="inferred from homology"/>
<comment type="similarity">
    <text evidence="2 4">Belongs to the pyridoxal phosphate-binding protein YggS/PROSC family.</text>
</comment>
<dbReference type="OrthoDB" id="9804072at2"/>
<dbReference type="PANTHER" id="PTHR10146:SF14">
    <property type="entry name" value="PYRIDOXAL PHOSPHATE HOMEOSTASIS PROTEIN"/>
    <property type="match status" value="1"/>
</dbReference>
<name>A0A833HRG9_9FIRM</name>
<dbReference type="SUPFAM" id="SSF51419">
    <property type="entry name" value="PLP-binding barrel"/>
    <property type="match status" value="1"/>
</dbReference>
<dbReference type="InterPro" id="IPR029066">
    <property type="entry name" value="PLP-binding_barrel"/>
</dbReference>
<comment type="caution">
    <text evidence="6">The sequence shown here is derived from an EMBL/GenBank/DDBJ whole genome shotgun (WGS) entry which is preliminary data.</text>
</comment>
<dbReference type="FunFam" id="3.20.20.10:FF:000011">
    <property type="entry name" value="Pyridoxal phosphate homeostasis protein"/>
    <property type="match status" value="1"/>
</dbReference>
<dbReference type="NCBIfam" id="TIGR00044">
    <property type="entry name" value="YggS family pyridoxal phosphate-dependent enzyme"/>
    <property type="match status" value="1"/>
</dbReference>
<dbReference type="Pfam" id="PF01168">
    <property type="entry name" value="Ala_racemase_N"/>
    <property type="match status" value="1"/>
</dbReference>
<evidence type="ECO:0000256" key="4">
    <source>
        <dbReference type="RuleBase" id="RU004514"/>
    </source>
</evidence>
<dbReference type="Gene3D" id="3.20.20.10">
    <property type="entry name" value="Alanine racemase"/>
    <property type="match status" value="1"/>
</dbReference>
<evidence type="ECO:0000313" key="6">
    <source>
        <dbReference type="EMBL" id="KAB3533161.1"/>
    </source>
</evidence>
<dbReference type="PANTHER" id="PTHR10146">
    <property type="entry name" value="PROLINE SYNTHETASE CO-TRANSCRIBED BACTERIAL HOMOLOG PROTEIN"/>
    <property type="match status" value="1"/>
</dbReference>
<dbReference type="InterPro" id="IPR011078">
    <property type="entry name" value="PyrdxlP_homeostasis"/>
</dbReference>